<accession>A0ABV9RCW9</accession>
<keyword evidence="2" id="KW-1185">Reference proteome</keyword>
<sequence>MVLLDSAPREGGRFLVNPYLCTVVEVRTPAQCRGVGFVEHRTVCDAAAAVPAPRSA</sequence>
<dbReference type="RefSeq" id="WP_274189832.1">
    <property type="nucleotide sequence ID" value="NZ_BAABHN010000013.1"/>
</dbReference>
<dbReference type="EMBL" id="JBHSIM010000013">
    <property type="protein sequence ID" value="MFC4832038.1"/>
    <property type="molecule type" value="Genomic_DNA"/>
</dbReference>
<evidence type="ECO:0000313" key="1">
    <source>
        <dbReference type="EMBL" id="MFC4832038.1"/>
    </source>
</evidence>
<evidence type="ECO:0008006" key="3">
    <source>
        <dbReference type="Google" id="ProtNLM"/>
    </source>
</evidence>
<reference evidence="2" key="1">
    <citation type="journal article" date="2019" name="Int. J. Syst. Evol. Microbiol.">
        <title>The Global Catalogue of Microorganisms (GCM) 10K type strain sequencing project: providing services to taxonomists for standard genome sequencing and annotation.</title>
        <authorList>
            <consortium name="The Broad Institute Genomics Platform"/>
            <consortium name="The Broad Institute Genome Sequencing Center for Infectious Disease"/>
            <person name="Wu L."/>
            <person name="Ma J."/>
        </authorList>
    </citation>
    <scope>NUCLEOTIDE SEQUENCE [LARGE SCALE GENOMIC DNA]</scope>
    <source>
        <strain evidence="2">CCUG 50347</strain>
    </source>
</reference>
<dbReference type="Proteomes" id="UP001595909">
    <property type="component" value="Unassembled WGS sequence"/>
</dbReference>
<proteinExistence type="predicted"/>
<protein>
    <recommendedName>
        <fullName evidence="3">Peptide deformylase</fullName>
    </recommendedName>
</protein>
<comment type="caution">
    <text evidence="1">The sequence shown here is derived from an EMBL/GenBank/DDBJ whole genome shotgun (WGS) entry which is preliminary data.</text>
</comment>
<evidence type="ECO:0000313" key="2">
    <source>
        <dbReference type="Proteomes" id="UP001595909"/>
    </source>
</evidence>
<name>A0ABV9RCW9_9PSEU</name>
<organism evidence="1 2">
    <name type="scientific">Actinomycetospora chibensis</name>
    <dbReference type="NCBI Taxonomy" id="663606"/>
    <lineage>
        <taxon>Bacteria</taxon>
        <taxon>Bacillati</taxon>
        <taxon>Actinomycetota</taxon>
        <taxon>Actinomycetes</taxon>
        <taxon>Pseudonocardiales</taxon>
        <taxon>Pseudonocardiaceae</taxon>
        <taxon>Actinomycetospora</taxon>
    </lineage>
</organism>
<gene>
    <name evidence="1" type="ORF">ACFPEL_06410</name>
</gene>